<dbReference type="SUPFAM" id="SSF52833">
    <property type="entry name" value="Thioredoxin-like"/>
    <property type="match status" value="1"/>
</dbReference>
<keyword evidence="2" id="KW-0732">Signal</keyword>
<dbReference type="PROSITE" id="PS51352">
    <property type="entry name" value="THIOREDOXIN_2"/>
    <property type="match status" value="1"/>
</dbReference>
<evidence type="ECO:0000256" key="1">
    <source>
        <dbReference type="ARBA" id="ARBA00006347"/>
    </source>
</evidence>
<comment type="similarity">
    <text evidence="1">Belongs to the protein disulfide isomerase family.</text>
</comment>
<dbReference type="PANTHER" id="PTHR45672:SF3">
    <property type="entry name" value="THIOREDOXIN DOMAIN-CONTAINING PROTEIN 5"/>
    <property type="match status" value="1"/>
</dbReference>
<dbReference type="EMBL" id="MN739979">
    <property type="protein sequence ID" value="QHT81192.1"/>
    <property type="molecule type" value="Genomic_DNA"/>
</dbReference>
<reference evidence="5" key="1">
    <citation type="journal article" date="2020" name="Nature">
        <title>Giant virus diversity and host interactions through global metagenomics.</title>
        <authorList>
            <person name="Schulz F."/>
            <person name="Roux S."/>
            <person name="Paez-Espino D."/>
            <person name="Jungbluth S."/>
            <person name="Walsh D.A."/>
            <person name="Denef V.J."/>
            <person name="McMahon K.D."/>
            <person name="Konstantinidis K.T."/>
            <person name="Eloe-Fadrosh E.A."/>
            <person name="Kyrpides N.C."/>
            <person name="Woyke T."/>
        </authorList>
    </citation>
    <scope>NUCLEOTIDE SEQUENCE</scope>
    <source>
        <strain evidence="5">GVMAG-M-3300023184-13</strain>
    </source>
</reference>
<dbReference type="InterPro" id="IPR036249">
    <property type="entry name" value="Thioredoxin-like_sf"/>
</dbReference>
<proteinExistence type="inferred from homology"/>
<evidence type="ECO:0000256" key="3">
    <source>
        <dbReference type="SAM" id="MobiDB-lite"/>
    </source>
</evidence>
<evidence type="ECO:0000256" key="2">
    <source>
        <dbReference type="ARBA" id="ARBA00022729"/>
    </source>
</evidence>
<evidence type="ECO:0000259" key="4">
    <source>
        <dbReference type="PROSITE" id="PS51352"/>
    </source>
</evidence>
<name>A0A6C0HKP1_9ZZZZ</name>
<dbReference type="PANTHER" id="PTHR45672">
    <property type="entry name" value="PROTEIN DISULFIDE-ISOMERASE C17H9.14C-RELATED"/>
    <property type="match status" value="1"/>
</dbReference>
<dbReference type="GO" id="GO:0005783">
    <property type="term" value="C:endoplasmic reticulum"/>
    <property type="evidence" value="ECO:0007669"/>
    <property type="project" value="TreeGrafter"/>
</dbReference>
<feature type="region of interest" description="Disordered" evidence="3">
    <location>
        <begin position="174"/>
        <end position="194"/>
    </location>
</feature>
<dbReference type="InterPro" id="IPR013766">
    <property type="entry name" value="Thioredoxin_domain"/>
</dbReference>
<dbReference type="Pfam" id="PF00085">
    <property type="entry name" value="Thioredoxin"/>
    <property type="match status" value="1"/>
</dbReference>
<dbReference type="InterPro" id="IPR051063">
    <property type="entry name" value="PDI"/>
</dbReference>
<evidence type="ECO:0000313" key="5">
    <source>
        <dbReference type="EMBL" id="QHT81192.1"/>
    </source>
</evidence>
<protein>
    <recommendedName>
        <fullName evidence="4">Thioredoxin domain-containing protein</fullName>
    </recommendedName>
</protein>
<dbReference type="CDD" id="cd02961">
    <property type="entry name" value="PDI_a_family"/>
    <property type="match status" value="1"/>
</dbReference>
<sequence length="194" mass="22067">MHFKVLSTRDATNFSNKLGQGNWIVLFYSNSCGHCHQMKPEWANVVKKFKSPSSNIHIAEVESSYLNSMRKPPQIMGYPTIKFYNQGRIGAEYKGERLADQMINFAMSNSNSSKSNSLINSKNANTLNNSNNSMRFKFPSFANPQLIASHAMPRFNRISNFKPIVITGKSRTLVKKRKSQTKGKKIKKSKIRVK</sequence>
<organism evidence="5">
    <name type="scientific">viral metagenome</name>
    <dbReference type="NCBI Taxonomy" id="1070528"/>
    <lineage>
        <taxon>unclassified sequences</taxon>
        <taxon>metagenomes</taxon>
        <taxon>organismal metagenomes</taxon>
    </lineage>
</organism>
<dbReference type="GO" id="GO:0006457">
    <property type="term" value="P:protein folding"/>
    <property type="evidence" value="ECO:0007669"/>
    <property type="project" value="TreeGrafter"/>
</dbReference>
<dbReference type="AlphaFoldDB" id="A0A6C0HKP1"/>
<dbReference type="GO" id="GO:0003756">
    <property type="term" value="F:protein disulfide isomerase activity"/>
    <property type="evidence" value="ECO:0007669"/>
    <property type="project" value="TreeGrafter"/>
</dbReference>
<dbReference type="Gene3D" id="3.40.30.10">
    <property type="entry name" value="Glutaredoxin"/>
    <property type="match status" value="1"/>
</dbReference>
<feature type="domain" description="Thioredoxin" evidence="4">
    <location>
        <begin position="1"/>
        <end position="111"/>
    </location>
</feature>
<accession>A0A6C0HKP1</accession>